<protein>
    <submittedName>
        <fullName evidence="1">Uncharacterized protein</fullName>
    </submittedName>
</protein>
<dbReference type="OrthoDB" id="407146at2759"/>
<dbReference type="AlphaFoldDB" id="A0A0L0G0I6"/>
<reference evidence="1 2" key="1">
    <citation type="submission" date="2011-02" db="EMBL/GenBank/DDBJ databases">
        <title>The Genome Sequence of Sphaeroforma arctica JP610.</title>
        <authorList>
            <consortium name="The Broad Institute Genome Sequencing Platform"/>
            <person name="Russ C."/>
            <person name="Cuomo C."/>
            <person name="Young S.K."/>
            <person name="Zeng Q."/>
            <person name="Gargeya S."/>
            <person name="Alvarado L."/>
            <person name="Berlin A."/>
            <person name="Chapman S.B."/>
            <person name="Chen Z."/>
            <person name="Freedman E."/>
            <person name="Gellesch M."/>
            <person name="Goldberg J."/>
            <person name="Griggs A."/>
            <person name="Gujja S."/>
            <person name="Heilman E."/>
            <person name="Heiman D."/>
            <person name="Howarth C."/>
            <person name="Mehta T."/>
            <person name="Neiman D."/>
            <person name="Pearson M."/>
            <person name="Roberts A."/>
            <person name="Saif S."/>
            <person name="Shea T."/>
            <person name="Shenoy N."/>
            <person name="Sisk P."/>
            <person name="Stolte C."/>
            <person name="Sykes S."/>
            <person name="White J."/>
            <person name="Yandava C."/>
            <person name="Burger G."/>
            <person name="Gray M.W."/>
            <person name="Holland P.W.H."/>
            <person name="King N."/>
            <person name="Lang F.B.F."/>
            <person name="Roger A.J."/>
            <person name="Ruiz-Trillo I."/>
            <person name="Haas B."/>
            <person name="Nusbaum C."/>
            <person name="Birren B."/>
        </authorList>
    </citation>
    <scope>NUCLEOTIDE SEQUENCE [LARGE SCALE GENOMIC DNA]</scope>
    <source>
        <strain evidence="1 2">JP610</strain>
    </source>
</reference>
<name>A0A0L0G0I6_9EUKA</name>
<dbReference type="Gene3D" id="3.40.630.20">
    <property type="entry name" value="Peptidase C15, pyroglutamyl peptidase I-like"/>
    <property type="match status" value="1"/>
</dbReference>
<dbReference type="GeneID" id="25905853"/>
<dbReference type="RefSeq" id="XP_014156258.1">
    <property type="nucleotide sequence ID" value="XM_014300783.1"/>
</dbReference>
<accession>A0A0L0G0I6</accession>
<evidence type="ECO:0000313" key="2">
    <source>
        <dbReference type="Proteomes" id="UP000054560"/>
    </source>
</evidence>
<keyword evidence="2" id="KW-1185">Reference proteome</keyword>
<evidence type="ECO:0000313" key="1">
    <source>
        <dbReference type="EMBL" id="KNC82356.1"/>
    </source>
</evidence>
<organism evidence="1 2">
    <name type="scientific">Sphaeroforma arctica JP610</name>
    <dbReference type="NCBI Taxonomy" id="667725"/>
    <lineage>
        <taxon>Eukaryota</taxon>
        <taxon>Ichthyosporea</taxon>
        <taxon>Ichthyophonida</taxon>
        <taxon>Sphaeroforma</taxon>
    </lineage>
</organism>
<dbReference type="EMBL" id="KQ241934">
    <property type="protein sequence ID" value="KNC82356.1"/>
    <property type="molecule type" value="Genomic_DNA"/>
</dbReference>
<feature type="non-terminal residue" evidence="1">
    <location>
        <position position="65"/>
    </location>
</feature>
<dbReference type="Proteomes" id="UP000054560">
    <property type="component" value="Unassembled WGS sequence"/>
</dbReference>
<gene>
    <name evidence="1" type="ORF">SARC_05349</name>
</gene>
<dbReference type="InterPro" id="IPR036440">
    <property type="entry name" value="Peptidase_C15-like_sf"/>
</dbReference>
<proteinExistence type="predicted"/>
<dbReference type="SUPFAM" id="SSF53182">
    <property type="entry name" value="Pyrrolidone carboxyl peptidase (pyroglutamate aminopeptidase)"/>
    <property type="match status" value="1"/>
</dbReference>
<sequence length="65" mass="6878">MVSVAWSRVVAETAHTTAADTTDIADTHESTNIDVLLTGFGAFQGHTVNASWEAVGELDKMVMAV</sequence>